<feature type="compositionally biased region" description="Polar residues" evidence="1">
    <location>
        <begin position="18"/>
        <end position="28"/>
    </location>
</feature>
<keyword evidence="4" id="KW-1185">Reference proteome</keyword>
<comment type="caution">
    <text evidence="2">The sequence shown here is derived from an EMBL/GenBank/DDBJ whole genome shotgun (WGS) entry which is preliminary data.</text>
</comment>
<organism evidence="2 4">
    <name type="scientific">Phytophthora infestans</name>
    <name type="common">Potato late blight agent</name>
    <name type="synonym">Botrytis infestans</name>
    <dbReference type="NCBI Taxonomy" id="4787"/>
    <lineage>
        <taxon>Eukaryota</taxon>
        <taxon>Sar</taxon>
        <taxon>Stramenopiles</taxon>
        <taxon>Oomycota</taxon>
        <taxon>Peronosporomycetes</taxon>
        <taxon>Peronosporales</taxon>
        <taxon>Peronosporaceae</taxon>
        <taxon>Phytophthora</taxon>
    </lineage>
</organism>
<protein>
    <recommendedName>
        <fullName evidence="5">Tudor domain-containing protein</fullName>
    </recommendedName>
</protein>
<dbReference type="Gene3D" id="2.30.30.140">
    <property type="match status" value="2"/>
</dbReference>
<evidence type="ECO:0000313" key="3">
    <source>
        <dbReference type="EMBL" id="KAF4133809.1"/>
    </source>
</evidence>
<evidence type="ECO:0000313" key="2">
    <source>
        <dbReference type="EMBL" id="KAF4033430.1"/>
    </source>
</evidence>
<feature type="region of interest" description="Disordered" evidence="1">
    <location>
        <begin position="1"/>
        <end position="54"/>
    </location>
</feature>
<name>A0A833SUK0_PHYIN</name>
<sequence>MASSSECSTDFEGPGSAVSGSTTCSAASEEQEYDEDDFDNYSDSFELDNEDTEPEVSAAVAVVRSTGHDQLQIGIRVQVFWRDENQWFAGVIRSVEEGNEPCYNVHYDDGEQQWECLSCIRPFPVSIAGTAECTQLQQMLPLNAHDARAMIGKRAVVYWSDEGEWYNGIISAAQASPAAVKIDYDDGDCRWEQKHSKRLYLHLLILQLHHLRLGECCLLARTSKLLATTSSQYALLDRIALLLGTAEL</sequence>
<gene>
    <name evidence="2" type="ORF">GN244_ATG14766</name>
    <name evidence="3" type="ORF">GN958_ATG17146</name>
</gene>
<dbReference type="Proteomes" id="UP000602510">
    <property type="component" value="Unassembled WGS sequence"/>
</dbReference>
<proteinExistence type="predicted"/>
<dbReference type="EMBL" id="JAACNO010002359">
    <property type="protein sequence ID" value="KAF4133809.1"/>
    <property type="molecule type" value="Genomic_DNA"/>
</dbReference>
<reference evidence="2" key="1">
    <citation type="submission" date="2020-04" db="EMBL/GenBank/DDBJ databases">
        <title>Hybrid Assembly of Korean Phytophthora infestans isolates.</title>
        <authorList>
            <person name="Prokchorchik M."/>
            <person name="Lee Y."/>
            <person name="Seo J."/>
            <person name="Cho J.-H."/>
            <person name="Park Y.-E."/>
            <person name="Jang D.-C."/>
            <person name="Im J.-S."/>
            <person name="Choi J.-G."/>
            <person name="Park H.-J."/>
            <person name="Lee G.-B."/>
            <person name="Lee Y.-G."/>
            <person name="Hong S.-Y."/>
            <person name="Cho K."/>
            <person name="Sohn K.H."/>
        </authorList>
    </citation>
    <scope>NUCLEOTIDE SEQUENCE</scope>
    <source>
        <strain evidence="2">KR_1_A1</strain>
        <strain evidence="3">KR_2_A2</strain>
    </source>
</reference>
<accession>A0A833SUK0</accession>
<dbReference type="Proteomes" id="UP000704712">
    <property type="component" value="Unassembled WGS sequence"/>
</dbReference>
<feature type="compositionally biased region" description="Acidic residues" evidence="1">
    <location>
        <begin position="29"/>
        <end position="54"/>
    </location>
</feature>
<dbReference type="EMBL" id="WSZM01000423">
    <property type="protein sequence ID" value="KAF4033430.1"/>
    <property type="molecule type" value="Genomic_DNA"/>
</dbReference>
<evidence type="ECO:0000256" key="1">
    <source>
        <dbReference type="SAM" id="MobiDB-lite"/>
    </source>
</evidence>
<dbReference type="AlphaFoldDB" id="A0A833SUK0"/>
<evidence type="ECO:0008006" key="5">
    <source>
        <dbReference type="Google" id="ProtNLM"/>
    </source>
</evidence>
<evidence type="ECO:0000313" key="4">
    <source>
        <dbReference type="Proteomes" id="UP000602510"/>
    </source>
</evidence>